<gene>
    <name evidence="2" type="ORF">LIER_38025</name>
</gene>
<keyword evidence="1" id="KW-1133">Transmembrane helix</keyword>
<dbReference type="Proteomes" id="UP001454036">
    <property type="component" value="Unassembled WGS sequence"/>
</dbReference>
<sequence length="92" mass="9682">MLTVEGMMIGITTMRVVGGGAEAQVLVVEGDAAGALVAGGTEVLSGTSGFCDNYSMPLPLRFLIAFYFIFIAYVNNDSADPGFPAWVRTGER</sequence>
<keyword evidence="1" id="KW-0472">Membrane</keyword>
<dbReference type="EMBL" id="BAABME010018817">
    <property type="protein sequence ID" value="GAA0155121.1"/>
    <property type="molecule type" value="Genomic_DNA"/>
</dbReference>
<dbReference type="AlphaFoldDB" id="A0AAV3PWQ1"/>
<evidence type="ECO:0000313" key="3">
    <source>
        <dbReference type="Proteomes" id="UP001454036"/>
    </source>
</evidence>
<evidence type="ECO:0000256" key="1">
    <source>
        <dbReference type="SAM" id="Phobius"/>
    </source>
</evidence>
<keyword evidence="1" id="KW-0812">Transmembrane</keyword>
<accession>A0AAV3PWQ1</accession>
<evidence type="ECO:0000313" key="2">
    <source>
        <dbReference type="EMBL" id="GAA0155121.1"/>
    </source>
</evidence>
<organism evidence="2 3">
    <name type="scientific">Lithospermum erythrorhizon</name>
    <name type="common">Purple gromwell</name>
    <name type="synonym">Lithospermum officinale var. erythrorhizon</name>
    <dbReference type="NCBI Taxonomy" id="34254"/>
    <lineage>
        <taxon>Eukaryota</taxon>
        <taxon>Viridiplantae</taxon>
        <taxon>Streptophyta</taxon>
        <taxon>Embryophyta</taxon>
        <taxon>Tracheophyta</taxon>
        <taxon>Spermatophyta</taxon>
        <taxon>Magnoliopsida</taxon>
        <taxon>eudicotyledons</taxon>
        <taxon>Gunneridae</taxon>
        <taxon>Pentapetalae</taxon>
        <taxon>asterids</taxon>
        <taxon>lamiids</taxon>
        <taxon>Boraginales</taxon>
        <taxon>Boraginaceae</taxon>
        <taxon>Boraginoideae</taxon>
        <taxon>Lithospermeae</taxon>
        <taxon>Lithospermum</taxon>
    </lineage>
</organism>
<reference evidence="2 3" key="1">
    <citation type="submission" date="2024-01" db="EMBL/GenBank/DDBJ databases">
        <title>The complete chloroplast genome sequence of Lithospermum erythrorhizon: insights into the phylogenetic relationship among Boraginaceae species and the maternal lineages of purple gromwells.</title>
        <authorList>
            <person name="Okada T."/>
            <person name="Watanabe K."/>
        </authorList>
    </citation>
    <scope>NUCLEOTIDE SEQUENCE [LARGE SCALE GENOMIC DNA]</scope>
</reference>
<protein>
    <submittedName>
        <fullName evidence="2">Uncharacterized protein</fullName>
    </submittedName>
</protein>
<feature type="transmembrane region" description="Helical" evidence="1">
    <location>
        <begin position="58"/>
        <end position="74"/>
    </location>
</feature>
<proteinExistence type="predicted"/>
<comment type="caution">
    <text evidence="2">The sequence shown here is derived from an EMBL/GenBank/DDBJ whole genome shotgun (WGS) entry which is preliminary data.</text>
</comment>
<name>A0AAV3PWQ1_LITER</name>
<keyword evidence="3" id="KW-1185">Reference proteome</keyword>